<dbReference type="GO" id="GO:0016740">
    <property type="term" value="F:transferase activity"/>
    <property type="evidence" value="ECO:0007669"/>
    <property type="project" value="UniProtKB-KW"/>
</dbReference>
<sequence>MRTLTVVIPTLNEGESIGPTIDAIPRDLDWLDVDIIVVDGNSTDGTAAEAEQRGARVINEPRKGYGRAYKTGFAAATGEFIATLDGDTTYPAEVIPHVLALLLNRGLDFITCNRLSMMDANAMSMTHKIGNWSLTQATNILHGIHIHDSQSGMWIFRRRILKEIRLTSDGMPLSEEIKIETFRRGLKVLEIPVEYRARIGDVKLNTMEDGIQNLWFLVTKMADFQ</sequence>
<dbReference type="PANTHER" id="PTHR48090">
    <property type="entry name" value="UNDECAPRENYL-PHOSPHATE 4-DEOXY-4-FORMAMIDO-L-ARABINOSE TRANSFERASE-RELATED"/>
    <property type="match status" value="1"/>
</dbReference>
<dbReference type="InterPro" id="IPR050256">
    <property type="entry name" value="Glycosyltransferase_2"/>
</dbReference>
<dbReference type="SUPFAM" id="SSF53448">
    <property type="entry name" value="Nucleotide-diphospho-sugar transferases"/>
    <property type="match status" value="1"/>
</dbReference>
<organism evidence="2">
    <name type="scientific">uncultured marine group II/III euryarchaeote KM3_190_A12</name>
    <dbReference type="NCBI Taxonomy" id="1457961"/>
    <lineage>
        <taxon>Archaea</taxon>
        <taxon>Methanobacteriati</taxon>
        <taxon>Methanobacteriota</taxon>
        <taxon>environmental samples</taxon>
    </lineage>
</organism>
<keyword evidence="2" id="KW-0808">Transferase</keyword>
<reference evidence="2" key="1">
    <citation type="journal article" date="2014" name="Genome Biol. Evol.">
        <title>Pangenome evidence for extensive interdomain horizontal transfer affecting lineage core and shell genes in uncultured planktonic thaumarchaeota and euryarchaeota.</title>
        <authorList>
            <person name="Deschamps P."/>
            <person name="Zivanovic Y."/>
            <person name="Moreira D."/>
            <person name="Rodriguez-Valera F."/>
            <person name="Lopez-Garcia P."/>
        </authorList>
    </citation>
    <scope>NUCLEOTIDE SEQUENCE</scope>
</reference>
<evidence type="ECO:0000313" key="2">
    <source>
        <dbReference type="EMBL" id="AIF06201.1"/>
    </source>
</evidence>
<feature type="domain" description="Glycosyltransferase 2-like" evidence="1">
    <location>
        <begin position="5"/>
        <end position="164"/>
    </location>
</feature>
<dbReference type="InterPro" id="IPR001173">
    <property type="entry name" value="Glyco_trans_2-like"/>
</dbReference>
<dbReference type="Gene3D" id="3.90.550.10">
    <property type="entry name" value="Spore Coat Polysaccharide Biosynthesis Protein SpsA, Chain A"/>
    <property type="match status" value="1"/>
</dbReference>
<dbReference type="InterPro" id="IPR029044">
    <property type="entry name" value="Nucleotide-diphossugar_trans"/>
</dbReference>
<proteinExistence type="predicted"/>
<protein>
    <submittedName>
        <fullName evidence="2">Putative glycosyl transferase</fullName>
    </submittedName>
</protein>
<accession>A0A075GQC5</accession>
<dbReference type="EMBL" id="KF900763">
    <property type="protein sequence ID" value="AIF06201.1"/>
    <property type="molecule type" value="Genomic_DNA"/>
</dbReference>
<dbReference type="CDD" id="cd04179">
    <property type="entry name" value="DPM_DPG-synthase_like"/>
    <property type="match status" value="1"/>
</dbReference>
<name>A0A075GQC5_9EURY</name>
<dbReference type="PANTHER" id="PTHR48090:SF7">
    <property type="entry name" value="RFBJ PROTEIN"/>
    <property type="match status" value="1"/>
</dbReference>
<dbReference type="AlphaFoldDB" id="A0A075GQC5"/>
<evidence type="ECO:0000259" key="1">
    <source>
        <dbReference type="Pfam" id="PF00535"/>
    </source>
</evidence>
<dbReference type="Pfam" id="PF00535">
    <property type="entry name" value="Glycos_transf_2"/>
    <property type="match status" value="1"/>
</dbReference>